<dbReference type="PANTHER" id="PTHR45875:SF1">
    <property type="entry name" value="METHYLTRANSFERASE N6AMT1"/>
    <property type="match status" value="1"/>
</dbReference>
<dbReference type="InterPro" id="IPR007848">
    <property type="entry name" value="Small_mtfrase_dom"/>
</dbReference>
<evidence type="ECO:0000256" key="4">
    <source>
        <dbReference type="ARBA" id="ARBA00022691"/>
    </source>
</evidence>
<evidence type="ECO:0000259" key="5">
    <source>
        <dbReference type="Pfam" id="PF05175"/>
    </source>
</evidence>
<keyword evidence="3" id="KW-0808">Transferase</keyword>
<dbReference type="GO" id="GO:0008757">
    <property type="term" value="F:S-adenosylmethionine-dependent methyltransferase activity"/>
    <property type="evidence" value="ECO:0007669"/>
    <property type="project" value="TreeGrafter"/>
</dbReference>
<organism evidence="6">
    <name type="scientific">Blastobotrys adeninivorans</name>
    <name type="common">Yeast</name>
    <name type="synonym">Arxula adeninivorans</name>
    <dbReference type="NCBI Taxonomy" id="409370"/>
    <lineage>
        <taxon>Eukaryota</taxon>
        <taxon>Fungi</taxon>
        <taxon>Dikarya</taxon>
        <taxon>Ascomycota</taxon>
        <taxon>Saccharomycotina</taxon>
        <taxon>Dipodascomycetes</taxon>
        <taxon>Dipodascales</taxon>
        <taxon>Trichomonascaceae</taxon>
        <taxon>Blastobotrys</taxon>
    </lineage>
</organism>
<dbReference type="PANTHER" id="PTHR45875">
    <property type="entry name" value="METHYLTRANSFERASE N6AMT1"/>
    <property type="match status" value="1"/>
</dbReference>
<comment type="similarity">
    <text evidence="1">Belongs to the eukaryotic/archaeal PrmC-related family.</text>
</comment>
<dbReference type="PhylomeDB" id="A0A060SZN9"/>
<dbReference type="SUPFAM" id="SSF53335">
    <property type="entry name" value="S-adenosyl-L-methionine-dependent methyltransferases"/>
    <property type="match status" value="1"/>
</dbReference>
<evidence type="ECO:0000256" key="2">
    <source>
        <dbReference type="ARBA" id="ARBA00022603"/>
    </source>
</evidence>
<dbReference type="InterPro" id="IPR052190">
    <property type="entry name" value="Euk-Arch_PrmC-MTase"/>
</dbReference>
<dbReference type="GO" id="GO:0003676">
    <property type="term" value="F:nucleic acid binding"/>
    <property type="evidence" value="ECO:0007669"/>
    <property type="project" value="InterPro"/>
</dbReference>
<dbReference type="Pfam" id="PF05175">
    <property type="entry name" value="MTS"/>
    <property type="match status" value="1"/>
</dbReference>
<keyword evidence="4" id="KW-0949">S-adenosyl-L-methionine</keyword>
<keyword evidence="2" id="KW-0489">Methyltransferase</keyword>
<evidence type="ECO:0000256" key="1">
    <source>
        <dbReference type="ARBA" id="ARBA00006149"/>
    </source>
</evidence>
<dbReference type="GO" id="GO:0032259">
    <property type="term" value="P:methylation"/>
    <property type="evidence" value="ECO:0007669"/>
    <property type="project" value="UniProtKB-KW"/>
</dbReference>
<protein>
    <submittedName>
        <fullName evidence="6">ARAD1C06028p</fullName>
    </submittedName>
</protein>
<dbReference type="AlphaFoldDB" id="A0A060SZN9"/>
<dbReference type="PROSITE" id="PS00092">
    <property type="entry name" value="N6_MTASE"/>
    <property type="match status" value="1"/>
</dbReference>
<dbReference type="EMBL" id="HG937693">
    <property type="protein sequence ID" value="CDP34158.1"/>
    <property type="molecule type" value="Genomic_DNA"/>
</dbReference>
<evidence type="ECO:0000256" key="3">
    <source>
        <dbReference type="ARBA" id="ARBA00022679"/>
    </source>
</evidence>
<dbReference type="GO" id="GO:0035657">
    <property type="term" value="C:eRF1 methyltransferase complex"/>
    <property type="evidence" value="ECO:0007669"/>
    <property type="project" value="TreeGrafter"/>
</dbReference>
<sequence length="222" mass="24899">MLSTPDSRVDPDKVYEPAEDTFLLLDVLESEKEYIQQRLGNSPLVTEIGTGSGVVTTFIRQHIVPNGYFMPTDVNFYACTTCTETWEANGMKNDHLDPIRCNLVSALRVPVDLMVFNPPYVPSEDGDIELPESDDDPRWVDIALVGGHDGMRITNQLLGQLKEKLSLEGIAYILFCKRNHPEAVAQSLIKDGWNVERIEERKAGWEVLSVYKITHPSSHPSG</sequence>
<accession>A0A060SZN9</accession>
<dbReference type="InterPro" id="IPR029063">
    <property type="entry name" value="SAM-dependent_MTases_sf"/>
</dbReference>
<gene>
    <name evidence="6" type="ORF">GNLVRS02_ARAD1C06028g</name>
</gene>
<reference evidence="6" key="2">
    <citation type="submission" date="2014-06" db="EMBL/GenBank/DDBJ databases">
        <title>The complete genome of Blastobotrys (Arxula) adeninivorans LS3 - a yeast of biotechnological interest.</title>
        <authorList>
            <person name="Kunze G."/>
            <person name="Gaillardin C."/>
            <person name="Czernicka M."/>
            <person name="Durrens P."/>
            <person name="Martin T."/>
            <person name="Boer E."/>
            <person name="Gabaldon T."/>
            <person name="Cruz J."/>
            <person name="Talla E."/>
            <person name="Marck C."/>
            <person name="Goffeau A."/>
            <person name="Barbe V."/>
            <person name="Baret P."/>
            <person name="Baronian K."/>
            <person name="Beier S."/>
            <person name="Bleykasten C."/>
            <person name="Bode R."/>
            <person name="Casaregola S."/>
            <person name="Despons L."/>
            <person name="Fairhead C."/>
            <person name="Giersberg M."/>
            <person name="Gierski P."/>
            <person name="Hahnel U."/>
            <person name="Hartmann A."/>
            <person name="Jankowska D."/>
            <person name="Jubin C."/>
            <person name="Jung P."/>
            <person name="Lafontaine I."/>
            <person name="Leh-Louis V."/>
            <person name="Lemaire M."/>
            <person name="Marcet-Houben M."/>
            <person name="Mascher M."/>
            <person name="Morel G."/>
            <person name="Richard G.-F."/>
            <person name="Riechen J."/>
            <person name="Sacerdot C."/>
            <person name="Sarkar A."/>
            <person name="Savel G."/>
            <person name="Schacherer J."/>
            <person name="Sherman D."/>
            <person name="Straub M.-L."/>
            <person name="Stein N."/>
            <person name="Thierry A."/>
            <person name="Trautwein-Schult A."/>
            <person name="Westhof E."/>
            <person name="Worch S."/>
            <person name="Dujon B."/>
            <person name="Souciet J.-L."/>
            <person name="Wincker P."/>
            <person name="Scholz U."/>
            <person name="Neuveglise N."/>
        </authorList>
    </citation>
    <scope>NUCLEOTIDE SEQUENCE</scope>
    <source>
        <strain evidence="6">LS3</strain>
    </source>
</reference>
<name>A0A060SZN9_BLAAD</name>
<dbReference type="InterPro" id="IPR002052">
    <property type="entry name" value="DNA_methylase_N6_adenine_CS"/>
</dbReference>
<dbReference type="GO" id="GO:0008276">
    <property type="term" value="F:protein methyltransferase activity"/>
    <property type="evidence" value="ECO:0007669"/>
    <property type="project" value="TreeGrafter"/>
</dbReference>
<dbReference type="Gene3D" id="3.40.50.150">
    <property type="entry name" value="Vaccinia Virus protein VP39"/>
    <property type="match status" value="1"/>
</dbReference>
<feature type="domain" description="Methyltransferase small" evidence="5">
    <location>
        <begin position="42"/>
        <end position="122"/>
    </location>
</feature>
<reference evidence="6" key="1">
    <citation type="submission" date="2014-02" db="EMBL/GenBank/DDBJ databases">
        <authorList>
            <person name="Genoscope - CEA"/>
        </authorList>
    </citation>
    <scope>NUCLEOTIDE SEQUENCE</scope>
    <source>
        <strain evidence="6">LS3</strain>
    </source>
</reference>
<evidence type="ECO:0000313" key="6">
    <source>
        <dbReference type="EMBL" id="CDP34158.1"/>
    </source>
</evidence>
<proteinExistence type="inferred from homology"/>